<comment type="caution">
    <text evidence="4">The sequence shown here is derived from an EMBL/GenBank/DDBJ whole genome shotgun (WGS) entry which is preliminary data.</text>
</comment>
<dbReference type="InterPro" id="IPR016181">
    <property type="entry name" value="Acyl_CoA_acyltransferase"/>
</dbReference>
<accession>A0A699KQF0</accession>
<dbReference type="SUPFAM" id="SSF55729">
    <property type="entry name" value="Acyl-CoA N-acyltransferases (Nat)"/>
    <property type="match status" value="1"/>
</dbReference>
<dbReference type="PANTHER" id="PTHR43420:SF12">
    <property type="entry name" value="N-ACETYLTRANSFERASE DOMAIN-CONTAINING PROTEIN"/>
    <property type="match status" value="1"/>
</dbReference>
<dbReference type="EMBL" id="BKCJ010543435">
    <property type="protein sequence ID" value="GFB06017.1"/>
    <property type="molecule type" value="Genomic_DNA"/>
</dbReference>
<dbReference type="Pfam" id="PF00583">
    <property type="entry name" value="Acetyltransf_1"/>
    <property type="match status" value="1"/>
</dbReference>
<evidence type="ECO:0000256" key="1">
    <source>
        <dbReference type="ARBA" id="ARBA00022679"/>
    </source>
</evidence>
<reference evidence="4" key="1">
    <citation type="journal article" date="2019" name="Sci. Rep.">
        <title>Draft genome of Tanacetum cinerariifolium, the natural source of mosquito coil.</title>
        <authorList>
            <person name="Yamashiro T."/>
            <person name="Shiraishi A."/>
            <person name="Satake H."/>
            <person name="Nakayama K."/>
        </authorList>
    </citation>
    <scope>NUCLEOTIDE SEQUENCE</scope>
</reference>
<evidence type="ECO:0000313" key="4">
    <source>
        <dbReference type="EMBL" id="GFB06017.1"/>
    </source>
</evidence>
<dbReference type="InterPro" id="IPR021770">
    <property type="entry name" value="DUF3335"/>
</dbReference>
<dbReference type="Gene3D" id="3.90.70.10">
    <property type="entry name" value="Cysteine proteinases"/>
    <property type="match status" value="1"/>
</dbReference>
<dbReference type="PANTHER" id="PTHR43420">
    <property type="entry name" value="ACETYLTRANSFERASE"/>
    <property type="match status" value="1"/>
</dbReference>
<keyword evidence="1" id="KW-0808">Transferase</keyword>
<dbReference type="GO" id="GO:0016747">
    <property type="term" value="F:acyltransferase activity, transferring groups other than amino-acyl groups"/>
    <property type="evidence" value="ECO:0007669"/>
    <property type="project" value="InterPro"/>
</dbReference>
<organism evidence="4">
    <name type="scientific">Tanacetum cinerariifolium</name>
    <name type="common">Dalmatian daisy</name>
    <name type="synonym">Chrysanthemum cinerariifolium</name>
    <dbReference type="NCBI Taxonomy" id="118510"/>
    <lineage>
        <taxon>Eukaryota</taxon>
        <taxon>Viridiplantae</taxon>
        <taxon>Streptophyta</taxon>
        <taxon>Embryophyta</taxon>
        <taxon>Tracheophyta</taxon>
        <taxon>Spermatophyta</taxon>
        <taxon>Magnoliopsida</taxon>
        <taxon>eudicotyledons</taxon>
        <taxon>Gunneridae</taxon>
        <taxon>Pentapetalae</taxon>
        <taxon>asterids</taxon>
        <taxon>campanulids</taxon>
        <taxon>Asterales</taxon>
        <taxon>Asteraceae</taxon>
        <taxon>Asteroideae</taxon>
        <taxon>Anthemideae</taxon>
        <taxon>Anthemidinae</taxon>
        <taxon>Tanacetum</taxon>
    </lineage>
</organism>
<dbReference type="Pfam" id="PF11814">
    <property type="entry name" value="DUF3335"/>
    <property type="match status" value="1"/>
</dbReference>
<dbReference type="Gene3D" id="3.40.630.30">
    <property type="match status" value="1"/>
</dbReference>
<dbReference type="InterPro" id="IPR000182">
    <property type="entry name" value="GNAT_dom"/>
</dbReference>
<dbReference type="CDD" id="cd04301">
    <property type="entry name" value="NAT_SF"/>
    <property type="match status" value="1"/>
</dbReference>
<dbReference type="InterPro" id="IPR050680">
    <property type="entry name" value="YpeA/RimI_acetyltransf"/>
</dbReference>
<sequence length="581" mass="65029">MITQASHGPRLDPCDVPAVALAKFHQQNRCGKSFEHLSGQVLQRGKVGLSEVKRQGETFSVIVRVIAQRVLQTFIQIVQRQAVQGFACQLADGLHRRNHVVSPRFGQQRAVITMPQVAIAATQIDHLDPFAGGALQRVFEIVLRCDEVFAGQVGCPVLKTLHDNEQLALASDGTQRFNIKSCRTNVPFRYSLFTVADMNFIYRLAQLSDVDELLALENQCFETDRLNARNFQWMVSRANACLLVAEAEDRLAGYALVLFHRGTSLGRLYSLAISEHARGQGLGQQLLEQAERCAMDRECAYLRLEVRPDNPSAIRLYERNGYRLFDHIDDYYADHAPALRYEKRIRDFAVSVPRQVPYYAQTLDFSCGPACLLMAMKALQPGRSMQRHEEVQIWREATTVFMTSGHGGCSPQGLALAALRRGFDVGLQVSVKGPLFLAGVRSEEKREVMRLVHEEFSRELADSQVRHLGSAALDLLHLQTSHALALVLISSYRLTRSKAPHWVLVAGCDADFVYLHDPDVDHSQQRLAMDCQYMPVSHQEFVGMSCFGADKLRAARIYGINSVSACGRLDGLSTWITQSSV</sequence>
<evidence type="ECO:0000256" key="2">
    <source>
        <dbReference type="ARBA" id="ARBA00023315"/>
    </source>
</evidence>
<feature type="domain" description="N-acetyltransferase" evidence="3">
    <location>
        <begin position="200"/>
        <end position="346"/>
    </location>
</feature>
<gene>
    <name evidence="4" type="ORF">Tci_677988</name>
</gene>
<proteinExistence type="predicted"/>
<dbReference type="AlphaFoldDB" id="A0A699KQF0"/>
<evidence type="ECO:0000259" key="3">
    <source>
        <dbReference type="PROSITE" id="PS51186"/>
    </source>
</evidence>
<protein>
    <recommendedName>
        <fullName evidence="3">N-acetyltransferase domain-containing protein</fullName>
    </recommendedName>
</protein>
<dbReference type="PROSITE" id="PS51186">
    <property type="entry name" value="GNAT"/>
    <property type="match status" value="1"/>
</dbReference>
<name>A0A699KQF0_TANCI</name>
<keyword evidence="2" id="KW-0012">Acyltransferase</keyword>